<keyword evidence="3" id="KW-0540">Nuclease</keyword>
<keyword evidence="1" id="KW-0808">Transferase</keyword>
<organism evidence="9 10">
    <name type="scientific">Solanum tuberosum</name>
    <name type="common">Potato</name>
    <dbReference type="NCBI Taxonomy" id="4113"/>
    <lineage>
        <taxon>Eukaryota</taxon>
        <taxon>Viridiplantae</taxon>
        <taxon>Streptophyta</taxon>
        <taxon>Embryophyta</taxon>
        <taxon>Tracheophyta</taxon>
        <taxon>Spermatophyta</taxon>
        <taxon>Magnoliopsida</taxon>
        <taxon>eudicotyledons</taxon>
        <taxon>Gunneridae</taxon>
        <taxon>Pentapetalae</taxon>
        <taxon>asterids</taxon>
        <taxon>lamiids</taxon>
        <taxon>Solanales</taxon>
        <taxon>Solanaceae</taxon>
        <taxon>Solanoideae</taxon>
        <taxon>Solaneae</taxon>
        <taxon>Solanum</taxon>
    </lineage>
</organism>
<protein>
    <recommendedName>
        <fullName evidence="8">Integrase catalytic domain-containing protein</fullName>
    </recommendedName>
</protein>
<comment type="caution">
    <text evidence="9">The sequence shown here is derived from an EMBL/GenBank/DDBJ whole genome shotgun (WGS) entry which is preliminary data.</text>
</comment>
<proteinExistence type="predicted"/>
<dbReference type="PANTHER" id="PTHR37984:SF5">
    <property type="entry name" value="PROTEIN NYNRIN-LIKE"/>
    <property type="match status" value="1"/>
</dbReference>
<feature type="domain" description="Integrase catalytic" evidence="8">
    <location>
        <begin position="1211"/>
        <end position="1392"/>
    </location>
</feature>
<dbReference type="EMBL" id="JAIVGD010000026">
    <property type="protein sequence ID" value="KAH0740875.1"/>
    <property type="molecule type" value="Genomic_DNA"/>
</dbReference>
<keyword evidence="2" id="KW-0548">Nucleotidyltransferase</keyword>
<dbReference type="PANTHER" id="PTHR37984">
    <property type="entry name" value="PROTEIN CBG26694"/>
    <property type="match status" value="1"/>
</dbReference>
<evidence type="ECO:0000256" key="3">
    <source>
        <dbReference type="ARBA" id="ARBA00022722"/>
    </source>
</evidence>
<keyword evidence="5" id="KW-0378">Hydrolase</keyword>
<dbReference type="Pfam" id="PF00078">
    <property type="entry name" value="RVT_1"/>
    <property type="match status" value="1"/>
</dbReference>
<reference evidence="9 10" key="1">
    <citation type="journal article" date="2021" name="bioRxiv">
        <title>Chromosome-scale and haplotype-resolved genome assembly of a tetraploid potato cultivar.</title>
        <authorList>
            <person name="Sun H."/>
            <person name="Jiao W.-B."/>
            <person name="Krause K."/>
            <person name="Campoy J.A."/>
            <person name="Goel M."/>
            <person name="Folz-Donahue K."/>
            <person name="Kukat C."/>
            <person name="Huettel B."/>
            <person name="Schneeberger K."/>
        </authorList>
    </citation>
    <scope>NUCLEOTIDE SEQUENCE [LARGE SCALE GENOMIC DNA]</scope>
    <source>
        <strain evidence="9">SolTubOtavaFocal</strain>
        <tissue evidence="9">Leaves</tissue>
    </source>
</reference>
<dbReference type="InterPro" id="IPR043128">
    <property type="entry name" value="Rev_trsase/Diguanyl_cyclase"/>
</dbReference>
<gene>
    <name evidence="9" type="ORF">KY290_033918</name>
</gene>
<dbReference type="InterPro" id="IPR050951">
    <property type="entry name" value="Retrovirus_Pol_polyprotein"/>
</dbReference>
<feature type="coiled-coil region" evidence="7">
    <location>
        <begin position="182"/>
        <end position="216"/>
    </location>
</feature>
<name>A0ABQ7U1W6_SOLTU</name>
<dbReference type="SUPFAM" id="SSF53098">
    <property type="entry name" value="Ribonuclease H-like"/>
    <property type="match status" value="1"/>
</dbReference>
<evidence type="ECO:0000256" key="5">
    <source>
        <dbReference type="ARBA" id="ARBA00022801"/>
    </source>
</evidence>
<evidence type="ECO:0000256" key="6">
    <source>
        <dbReference type="ARBA" id="ARBA00022918"/>
    </source>
</evidence>
<dbReference type="InterPro" id="IPR036397">
    <property type="entry name" value="RNaseH_sf"/>
</dbReference>
<keyword evidence="10" id="KW-1185">Reference proteome</keyword>
<keyword evidence="4" id="KW-0255">Endonuclease</keyword>
<evidence type="ECO:0000256" key="2">
    <source>
        <dbReference type="ARBA" id="ARBA00022695"/>
    </source>
</evidence>
<accession>A0ABQ7U1W6</accession>
<dbReference type="CDD" id="cd01647">
    <property type="entry name" value="RT_LTR"/>
    <property type="match status" value="1"/>
</dbReference>
<dbReference type="Gene3D" id="3.10.10.10">
    <property type="entry name" value="HIV Type 1 Reverse Transcriptase, subunit A, domain 1"/>
    <property type="match status" value="1"/>
</dbReference>
<evidence type="ECO:0000256" key="7">
    <source>
        <dbReference type="SAM" id="Coils"/>
    </source>
</evidence>
<dbReference type="InterPro" id="IPR043502">
    <property type="entry name" value="DNA/RNA_pol_sf"/>
</dbReference>
<dbReference type="Pfam" id="PF17917">
    <property type="entry name" value="RT_RNaseH"/>
    <property type="match status" value="1"/>
</dbReference>
<evidence type="ECO:0000256" key="1">
    <source>
        <dbReference type="ARBA" id="ARBA00022679"/>
    </source>
</evidence>
<keyword evidence="6" id="KW-0695">RNA-directed DNA polymerase</keyword>
<dbReference type="SUPFAM" id="SSF56672">
    <property type="entry name" value="DNA/RNA polymerases"/>
    <property type="match status" value="1"/>
</dbReference>
<dbReference type="PROSITE" id="PS50994">
    <property type="entry name" value="INTEGRASE"/>
    <property type="match status" value="1"/>
</dbReference>
<dbReference type="InterPro" id="IPR041373">
    <property type="entry name" value="RT_RNaseH"/>
</dbReference>
<dbReference type="InterPro" id="IPR012337">
    <property type="entry name" value="RNaseH-like_sf"/>
</dbReference>
<evidence type="ECO:0000256" key="4">
    <source>
        <dbReference type="ARBA" id="ARBA00022759"/>
    </source>
</evidence>
<dbReference type="InterPro" id="IPR001584">
    <property type="entry name" value="Integrase_cat-core"/>
</dbReference>
<sequence>MKRFPTFPEIKNISRKSASSNNLRINFQRIRKLLRTNLARLVGPIMLFISFSCKPETTKSTTAMAFRKSGDFSYKDSTRVVSAYCSHVSPITQRKFKKSGIDGSEYFTSLEMMKNNNSYTMIVYVAWTLQKCQRMVVTATPRGNQTSVFFGEFSQIGLNFGEFEDSMDSPTLMNVNALMADLTDMDEKFAMMEQTIEALKKSVDDKNLHIAQLMNKLEAFTPGELSHVPTCPPGFDQRNKDVEESLTKSKFQKEKQSASVAALYVQQLQDMITNTIRAQYGGTPQSSLYYSKLDTRRIDCLSMPTNYQPPKLQQFDGKGNPRQHIAHFVETCSNAGTHAHDMELSIASHGKTSSFVDLTKEKNEFRKDMTSKTQTKESIAVKATSVNVTIKNVPMIVDEFLAKKVIDLPESKRPEEINKIGDPRYCSLEIDDHEENEVDGWTLVTHKKRRHQVALRIRLPKTRAIRSNVNHLQPSKNVKPCTIQKINSSLSQEEKMTVPVAQVPAIALEPSKGNTQVGKVKGNFDRKVFTLFEKSGYNFSNPAKLKELRDEVTGEKIHGLTKSQMHFIPPDLHRKKEESKEGKTPRRTLVFERIGRLTPRVSAFERLGRNDERKSSKQVNGYVTTSKTSVFRHLGTKRKSSSERRLLEHENQDFCDVTDDKEIHSVFPSRIKRNDILSITTNGSLKLKRSTIVITNQCHGETKKEEDEAITVFLGSQREDSNLIQSSYHITVEKGPHFDDTNDDVQEAPPQLEDGVQSTIDDLRELNLGTLKDPRPTFISALLTPQEERNYFKLLVEYKDVFAWSYREMSGLSRRIVIHYLGIKKGTRPTMQSQRVFRLELVTQTKVEVNKLIKVGFIREVNYPLWISTIVPIKKKNGQICVCVDLRNLNKACPKDDFPFPIIELMVDATTGHEAMSFMNGSSGYNQIRMSPKDEEYTTFRTPKEIYYYKVMLFGLKNVGATYQCTMKNIFNDMFHKRVECYVDDLVVKSKQRKHHLEDLRIVFGRLRKFDLKMNPLKCAFGVTSGKFLSFIVRHRGIEVDPTKIDAIQKIPEPKNLRDLADYKEIWHSFGDSFLTWLDDRSVKELFAQENEAKKEQALYYLSRTLIGVELNYTPIEKMCLALLYATKKMRHYFEAYTIKLISRDDPVKFVMTRPFLSGRLARWSISVNQYDIIYTPQKAVKGQALANFLVDRPLPGKWETSDKFLDEDAFFTEELSAWTMFFDGSAHQDVNFHRIRKFVANYRMADALANLATTMALGENETTKVKKENVVDFIKANMIFRYGIPRCIVTDNGTPFNNKLMSSLCEKCSFKQHKPLIYNACANGLAEALNKALGNLLKKVVAKNKRDWHERIDEALWAYRTTFRTATQATLFSLVYGVEAVLSLEKQIPSL</sequence>
<evidence type="ECO:0000313" key="9">
    <source>
        <dbReference type="EMBL" id="KAH0740875.1"/>
    </source>
</evidence>
<dbReference type="Gene3D" id="3.30.70.270">
    <property type="match status" value="1"/>
</dbReference>
<keyword evidence="7" id="KW-0175">Coiled coil</keyword>
<dbReference type="Gene3D" id="3.30.420.10">
    <property type="entry name" value="Ribonuclease H-like superfamily/Ribonuclease H"/>
    <property type="match status" value="1"/>
</dbReference>
<dbReference type="InterPro" id="IPR000477">
    <property type="entry name" value="RT_dom"/>
</dbReference>
<evidence type="ECO:0000313" key="10">
    <source>
        <dbReference type="Proteomes" id="UP000826656"/>
    </source>
</evidence>
<dbReference type="Proteomes" id="UP000826656">
    <property type="component" value="Unassembled WGS sequence"/>
</dbReference>
<evidence type="ECO:0000259" key="8">
    <source>
        <dbReference type="PROSITE" id="PS50994"/>
    </source>
</evidence>